<evidence type="ECO:0000313" key="3">
    <source>
        <dbReference type="EMBL" id="TDP49815.1"/>
    </source>
</evidence>
<feature type="chain" id="PRO_5020900726" description="Fibronectin type-III domain-containing protein" evidence="2">
    <location>
        <begin position="28"/>
        <end position="851"/>
    </location>
</feature>
<dbReference type="Gene3D" id="2.60.40.10">
    <property type="entry name" value="Immunoglobulins"/>
    <property type="match status" value="1"/>
</dbReference>
<comment type="caution">
    <text evidence="3">The sequence shown here is derived from an EMBL/GenBank/DDBJ whole genome shotgun (WGS) entry which is preliminary data.</text>
</comment>
<dbReference type="Proteomes" id="UP000295500">
    <property type="component" value="Unassembled WGS sequence"/>
</dbReference>
<keyword evidence="4" id="KW-1185">Reference proteome</keyword>
<evidence type="ECO:0000313" key="4">
    <source>
        <dbReference type="Proteomes" id="UP000295500"/>
    </source>
</evidence>
<feature type="signal peptide" evidence="2">
    <location>
        <begin position="1"/>
        <end position="27"/>
    </location>
</feature>
<dbReference type="RefSeq" id="WP_133529182.1">
    <property type="nucleotide sequence ID" value="NZ_SNXO01000045.1"/>
</dbReference>
<feature type="region of interest" description="Disordered" evidence="1">
    <location>
        <begin position="515"/>
        <end position="537"/>
    </location>
</feature>
<dbReference type="AlphaFoldDB" id="A0A4R6PYL9"/>
<evidence type="ECO:0000256" key="1">
    <source>
        <dbReference type="SAM" id="MobiDB-lite"/>
    </source>
</evidence>
<gene>
    <name evidence="3" type="ORF">EV211_1452</name>
</gene>
<dbReference type="EMBL" id="SNXO01000045">
    <property type="protein sequence ID" value="TDP49815.1"/>
    <property type="molecule type" value="Genomic_DNA"/>
</dbReference>
<evidence type="ECO:0008006" key="5">
    <source>
        <dbReference type="Google" id="ProtNLM"/>
    </source>
</evidence>
<proteinExistence type="predicted"/>
<sequence length="851" mass="88527">MEVSKKIATIVLSIVVLLAMTPMMAYADTSPQSNVAKIGTTEYASVQAAVKAVTTDAQTTITLEKDSTEAGVIVPESKNITFDLGNHTLTINKGVGSSGTETNGMQLLKGSNITIENGTVCSAQNPTVKSGDPGSFFILIQNYSNLKLNNVVADGQYCRDNGYVVSNNCGSTSFTNTTIKAPMTGQHAFDSCHFNAYATPTVTVNDGCSINGNIETSHEGTNDGTNGKIVINGGSLTPTTAGSAQCVLSSIAAGKSAAVTLGADMTGELSVQKNTTATLYLNGHNITGASYTDYNTGNYDAHPTIKNAGTLTVKGKGIIQAVSNGESALFNTEGGNVTCSGGDFAAAGWYSIRNEGTMSLADECKADTKNGVNASTIINGKSSHTPGTMTDNAKLTITGGEYIGYYNVIKNGDTKAELDIQGGTFTVPANSTCTSKNVIKNYGTCTATINGGTFKNETMTGIDHLLAKKNTTDQDYVVRGGTFSADPSTYVASGYVVSKSGSDYTVAGYIPPKTNTNTTTTPTGKVETTTTTTPDVTTTATGQVTATVSDTEASNILNSVKNAEATGGNVDTKVVIAVTGETGADKVYVSMPAAAVNALATDTNATVTFDTAVADVTLDQKALDAVAGAVGGAGQVTLEVSNIALESLPAALQNGLGKDAKVLDLKLATPKGNVTNFNGGTVTVETQIPASIEAEDAACIYLDNDNNAFAVPGKAVKGANGQMDYQFTTGHNSHYAIVTKENAEKAIAATTASQNAKTKKAVKATKVKLSKKASAKKAKLNWKASGTVSLTTYRVYRSAKKASGYKCIKTVKSTHYTFKKNAKKHYYYKVRAYKKVAGVNVYTNYSNILRI</sequence>
<dbReference type="OrthoDB" id="1781324at2"/>
<dbReference type="InterPro" id="IPR013783">
    <property type="entry name" value="Ig-like_fold"/>
</dbReference>
<accession>A0A4R6PYL9</accession>
<keyword evidence="2" id="KW-0732">Signal</keyword>
<reference evidence="3 4" key="1">
    <citation type="submission" date="2019-03" db="EMBL/GenBank/DDBJ databases">
        <title>Genomic Encyclopedia of Type Strains, Phase IV (KMG-IV): sequencing the most valuable type-strain genomes for metagenomic binning, comparative biology and taxonomic classification.</title>
        <authorList>
            <person name="Goeker M."/>
        </authorList>
    </citation>
    <scope>NUCLEOTIDE SEQUENCE [LARGE SCALE GENOMIC DNA]</scope>
    <source>
        <strain evidence="3 4">DSM 28287</strain>
    </source>
</reference>
<evidence type="ECO:0000256" key="2">
    <source>
        <dbReference type="SAM" id="SignalP"/>
    </source>
</evidence>
<protein>
    <recommendedName>
        <fullName evidence="5">Fibronectin type-III domain-containing protein</fullName>
    </recommendedName>
</protein>
<name>A0A4R6PYL9_9FIRM</name>
<organism evidence="3 4">
    <name type="scientific">Aminicella lysinilytica</name>
    <dbReference type="NCBI Taxonomy" id="433323"/>
    <lineage>
        <taxon>Bacteria</taxon>
        <taxon>Bacillati</taxon>
        <taxon>Bacillota</taxon>
        <taxon>Clostridia</taxon>
        <taxon>Peptostreptococcales</taxon>
        <taxon>Anaerovoracaceae</taxon>
        <taxon>Aminicella</taxon>
    </lineage>
</organism>